<protein>
    <submittedName>
        <fullName evidence="1">Uncharacterized protein</fullName>
    </submittedName>
</protein>
<proteinExistence type="predicted"/>
<dbReference type="AlphaFoldDB" id="A0AAV7FWV2"/>
<dbReference type="EMBL" id="JAGFBR010000019">
    <property type="protein sequence ID" value="KAH0448496.1"/>
    <property type="molecule type" value="Genomic_DNA"/>
</dbReference>
<comment type="caution">
    <text evidence="1">The sequence shown here is derived from an EMBL/GenBank/DDBJ whole genome shotgun (WGS) entry which is preliminary data.</text>
</comment>
<organism evidence="1 2">
    <name type="scientific">Dendrobium chrysotoxum</name>
    <name type="common">Orchid</name>
    <dbReference type="NCBI Taxonomy" id="161865"/>
    <lineage>
        <taxon>Eukaryota</taxon>
        <taxon>Viridiplantae</taxon>
        <taxon>Streptophyta</taxon>
        <taxon>Embryophyta</taxon>
        <taxon>Tracheophyta</taxon>
        <taxon>Spermatophyta</taxon>
        <taxon>Magnoliopsida</taxon>
        <taxon>Liliopsida</taxon>
        <taxon>Asparagales</taxon>
        <taxon>Orchidaceae</taxon>
        <taxon>Epidendroideae</taxon>
        <taxon>Malaxideae</taxon>
        <taxon>Dendrobiinae</taxon>
        <taxon>Dendrobium</taxon>
    </lineage>
</organism>
<keyword evidence="2" id="KW-1185">Reference proteome</keyword>
<accession>A0AAV7FWV2</accession>
<gene>
    <name evidence="1" type="ORF">IEQ34_022296</name>
</gene>
<name>A0AAV7FWV2_DENCH</name>
<evidence type="ECO:0000313" key="1">
    <source>
        <dbReference type="EMBL" id="KAH0448496.1"/>
    </source>
</evidence>
<sequence length="98" mass="11222">MARCYKIAIHDQLYNRSCQGSPIEISKRRKKMEGSAKGTDTGVEAGVEEEMIAKTGLDEMIQVSEMLKIGKKLFKDLNSEFEECRILIHREQMKKTGR</sequence>
<evidence type="ECO:0000313" key="2">
    <source>
        <dbReference type="Proteomes" id="UP000775213"/>
    </source>
</evidence>
<dbReference type="Proteomes" id="UP000775213">
    <property type="component" value="Unassembled WGS sequence"/>
</dbReference>
<reference evidence="1 2" key="1">
    <citation type="journal article" date="2021" name="Hortic Res">
        <title>Chromosome-scale assembly of the Dendrobium chrysotoxum genome enhances the understanding of orchid evolution.</title>
        <authorList>
            <person name="Zhang Y."/>
            <person name="Zhang G.Q."/>
            <person name="Zhang D."/>
            <person name="Liu X.D."/>
            <person name="Xu X.Y."/>
            <person name="Sun W.H."/>
            <person name="Yu X."/>
            <person name="Zhu X."/>
            <person name="Wang Z.W."/>
            <person name="Zhao X."/>
            <person name="Zhong W.Y."/>
            <person name="Chen H."/>
            <person name="Yin W.L."/>
            <person name="Huang T."/>
            <person name="Niu S.C."/>
            <person name="Liu Z.J."/>
        </authorList>
    </citation>
    <scope>NUCLEOTIDE SEQUENCE [LARGE SCALE GENOMIC DNA]</scope>
    <source>
        <strain evidence="1">Lindl</strain>
    </source>
</reference>